<organism evidence="2 3">
    <name type="scientific">Calditerricola satsumensis</name>
    <dbReference type="NCBI Taxonomy" id="373054"/>
    <lineage>
        <taxon>Bacteria</taxon>
        <taxon>Bacillati</taxon>
        <taxon>Bacillota</taxon>
        <taxon>Bacilli</taxon>
        <taxon>Bacillales</taxon>
        <taxon>Bacillaceae</taxon>
        <taxon>Calditerricola</taxon>
    </lineage>
</organism>
<dbReference type="CDD" id="cd04179">
    <property type="entry name" value="DPM_DPG-synthase_like"/>
    <property type="match status" value="1"/>
</dbReference>
<dbReference type="Gene3D" id="3.90.550.10">
    <property type="entry name" value="Spore Coat Polysaccharide Biosynthesis Protein SpsA, Chain A"/>
    <property type="match status" value="1"/>
</dbReference>
<dbReference type="GO" id="GO:0016740">
    <property type="term" value="F:transferase activity"/>
    <property type="evidence" value="ECO:0007669"/>
    <property type="project" value="UniProtKB-KW"/>
</dbReference>
<dbReference type="InterPro" id="IPR001173">
    <property type="entry name" value="Glyco_trans_2-like"/>
</dbReference>
<keyword evidence="3" id="KW-1185">Reference proteome</keyword>
<reference evidence="2" key="2">
    <citation type="submission" date="2020-09" db="EMBL/GenBank/DDBJ databases">
        <authorList>
            <person name="Sun Q."/>
            <person name="Ohkuma M."/>
        </authorList>
    </citation>
    <scope>NUCLEOTIDE SEQUENCE</scope>
    <source>
        <strain evidence="2">JCM 14719</strain>
    </source>
</reference>
<reference evidence="2" key="1">
    <citation type="journal article" date="2014" name="Int. J. Syst. Evol. Microbiol.">
        <title>Complete genome sequence of Corynebacterium casei LMG S-19264T (=DSM 44701T), isolated from a smear-ripened cheese.</title>
        <authorList>
            <consortium name="US DOE Joint Genome Institute (JGI-PGF)"/>
            <person name="Walter F."/>
            <person name="Albersmeier A."/>
            <person name="Kalinowski J."/>
            <person name="Ruckert C."/>
        </authorList>
    </citation>
    <scope>NUCLEOTIDE SEQUENCE</scope>
    <source>
        <strain evidence="2">JCM 14719</strain>
    </source>
</reference>
<dbReference type="RefSeq" id="WP_188817360.1">
    <property type="nucleotide sequence ID" value="NZ_BMOF01000026.1"/>
</dbReference>
<evidence type="ECO:0000259" key="1">
    <source>
        <dbReference type="Pfam" id="PF00535"/>
    </source>
</evidence>
<name>A0A8J3FEN8_9BACI</name>
<evidence type="ECO:0000313" key="2">
    <source>
        <dbReference type="EMBL" id="GGK01285.1"/>
    </source>
</evidence>
<comment type="caution">
    <text evidence="2">The sequence shown here is derived from an EMBL/GenBank/DDBJ whole genome shotgun (WGS) entry which is preliminary data.</text>
</comment>
<dbReference type="InterPro" id="IPR050256">
    <property type="entry name" value="Glycosyltransferase_2"/>
</dbReference>
<dbReference type="AlphaFoldDB" id="A0A8J3FEN8"/>
<proteinExistence type="predicted"/>
<dbReference type="EMBL" id="BMOF01000026">
    <property type="protein sequence ID" value="GGK01285.1"/>
    <property type="molecule type" value="Genomic_DNA"/>
</dbReference>
<gene>
    <name evidence="2" type="ORF">GCM10007043_14180</name>
</gene>
<dbReference type="Proteomes" id="UP000637720">
    <property type="component" value="Unassembled WGS sequence"/>
</dbReference>
<feature type="domain" description="Glycosyltransferase 2-like" evidence="1">
    <location>
        <begin position="7"/>
        <end position="124"/>
    </location>
</feature>
<dbReference type="SUPFAM" id="SSF53448">
    <property type="entry name" value="Nucleotide-diphospho-sugar transferases"/>
    <property type="match status" value="1"/>
</dbReference>
<keyword evidence="2" id="KW-0808">Transferase</keyword>
<dbReference type="Pfam" id="PF00535">
    <property type="entry name" value="Glycos_transf_2"/>
    <property type="match status" value="1"/>
</dbReference>
<accession>A0A8J3FEN8</accession>
<evidence type="ECO:0000313" key="3">
    <source>
        <dbReference type="Proteomes" id="UP000637720"/>
    </source>
</evidence>
<protein>
    <submittedName>
        <fullName evidence="2">Glycosyl transferase</fullName>
    </submittedName>
</protein>
<dbReference type="InterPro" id="IPR029044">
    <property type="entry name" value="Nucleotide-diphossugar_trans"/>
</dbReference>
<dbReference type="PANTHER" id="PTHR48090:SF7">
    <property type="entry name" value="RFBJ PROTEIN"/>
    <property type="match status" value="1"/>
</dbReference>
<sequence length="229" mass="24718">MTTRRVSAVVPAYNEALTLPETLAALRRAGCVDEVIVVDDGSVDGTADAARPYADRVIVHGENRGKGAALETGWRAARGDILLFLDGDLGDTAAYAPALLEPVERDVADVVVAVLPPARRKGGFGLVKGLARFGIAHLTGYALQAPLSGQRAVRRVVLESLPPLSGGFGVEVGFAVDVLRAGFRLYEVQVPFRHRETGRDVRSFVHRGRQFVDIALTLNRKRREGRRAT</sequence>
<dbReference type="PANTHER" id="PTHR48090">
    <property type="entry name" value="UNDECAPRENYL-PHOSPHATE 4-DEOXY-4-FORMAMIDO-L-ARABINOSE TRANSFERASE-RELATED"/>
    <property type="match status" value="1"/>
</dbReference>